<keyword evidence="2" id="KW-1185">Reference proteome</keyword>
<protein>
    <recommendedName>
        <fullName evidence="3">F-box domain-containing protein</fullName>
    </recommendedName>
</protein>
<gene>
    <name evidence="1" type="ORF">H072_11212</name>
</gene>
<dbReference type="HOGENOM" id="CLU_409909_0_0_1"/>
<name>S8BJJ5_DACHA</name>
<evidence type="ECO:0000313" key="2">
    <source>
        <dbReference type="Proteomes" id="UP000015100"/>
    </source>
</evidence>
<comment type="caution">
    <text evidence="1">The sequence shown here is derived from an EMBL/GenBank/DDBJ whole genome shotgun (WGS) entry which is preliminary data.</text>
</comment>
<dbReference type="OrthoDB" id="5291890at2759"/>
<dbReference type="AlphaFoldDB" id="S8BJJ5"/>
<dbReference type="Proteomes" id="UP000015100">
    <property type="component" value="Unassembled WGS sequence"/>
</dbReference>
<evidence type="ECO:0000313" key="1">
    <source>
        <dbReference type="EMBL" id="EPS35392.1"/>
    </source>
</evidence>
<proteinExistence type="predicted"/>
<organism evidence="1 2">
    <name type="scientific">Dactylellina haptotyla (strain CBS 200.50)</name>
    <name type="common">Nematode-trapping fungus</name>
    <name type="synonym">Monacrosporium haptotylum</name>
    <dbReference type="NCBI Taxonomy" id="1284197"/>
    <lineage>
        <taxon>Eukaryota</taxon>
        <taxon>Fungi</taxon>
        <taxon>Dikarya</taxon>
        <taxon>Ascomycota</taxon>
        <taxon>Pezizomycotina</taxon>
        <taxon>Orbiliomycetes</taxon>
        <taxon>Orbiliales</taxon>
        <taxon>Orbiliaceae</taxon>
        <taxon>Dactylellina</taxon>
    </lineage>
</organism>
<dbReference type="OMA" id="VEDECFF"/>
<reference evidence="1 2" key="1">
    <citation type="journal article" date="2013" name="PLoS Genet.">
        <title>Genomic mechanisms accounting for the adaptation to parasitism in nematode-trapping fungi.</title>
        <authorList>
            <person name="Meerupati T."/>
            <person name="Andersson K.M."/>
            <person name="Friman E."/>
            <person name="Kumar D."/>
            <person name="Tunlid A."/>
            <person name="Ahren D."/>
        </authorList>
    </citation>
    <scope>NUCLEOTIDE SEQUENCE [LARGE SCALE GENOMIC DNA]</scope>
    <source>
        <strain evidence="1 2">CBS 200.50</strain>
    </source>
</reference>
<reference evidence="2" key="2">
    <citation type="submission" date="2013-04" db="EMBL/GenBank/DDBJ databases">
        <title>Genomic mechanisms accounting for the adaptation to parasitism in nematode-trapping fungi.</title>
        <authorList>
            <person name="Ahren D.G."/>
        </authorList>
    </citation>
    <scope>NUCLEOTIDE SEQUENCE [LARGE SCALE GENOMIC DNA]</scope>
    <source>
        <strain evidence="2">CBS 200.50</strain>
    </source>
</reference>
<sequence length="592" mass="67844">MSQNDSTQNVATMDAQMHTRLPDLPDEIILNIADYLVMTVETERNGFLNSLAQTCRRLRNILYPLINRHLMFNECNHFPDALLNMVIYSLTEPFNEFVKAATFRLLSEDAFYLVDEYDDELEEKLPVIRSLLKDKADKGEELFGFIEGHIEEYGMATFATIILYQLRNLRELELACSLSAKSSRFLLTTLHYFEPPFHLERLGTTRLVDFDSTNYFILERFLSRGIKTLGIDLRFGSSAGYPKLIPPPTLSEYDGFSDETDSLDFSDSRSDKSVEEDFNDLMDYHAEVLGTDDIYGAIEVAYNGYIPLDPTTVGHDHAIDYTLPWSDPVSSTSSGDWVVEDLRLWMDETPSTTDALISLLKQIKGLKHLDIKFFPFPAAFALHGRQGEDLISLSWIFDIMGRPEVKQTLETLTFRCWPILSRPHIPALSDYTALKRVHMYCYDVLGTFFDDSQLSGVPFIKQHFPPQLEYLRIDVVTNRWAVDMGKEALRVLVSDFPNLTICLGYVEKKMTVGILSKVDNFYMTVQNRSPQERAIYVPVEILNLVNGHKHLSCAEGWRGPFQEPELVEFPKVYEGVTRSQARFESPPILDQE</sequence>
<dbReference type="CDD" id="cd09917">
    <property type="entry name" value="F-box_SF"/>
    <property type="match status" value="1"/>
</dbReference>
<accession>S8BJJ5</accession>
<evidence type="ECO:0008006" key="3">
    <source>
        <dbReference type="Google" id="ProtNLM"/>
    </source>
</evidence>
<dbReference type="EMBL" id="AQGS01001161">
    <property type="protein sequence ID" value="EPS35392.1"/>
    <property type="molecule type" value="Genomic_DNA"/>
</dbReference>